<evidence type="ECO:0000313" key="2">
    <source>
        <dbReference type="Proteomes" id="UP000824120"/>
    </source>
</evidence>
<name>A0A9J5XDX1_SOLCO</name>
<accession>A0A9J5XDX1</accession>
<proteinExistence type="predicted"/>
<comment type="caution">
    <text evidence="1">The sequence shown here is derived from an EMBL/GenBank/DDBJ whole genome shotgun (WGS) entry which is preliminary data.</text>
</comment>
<organism evidence="1 2">
    <name type="scientific">Solanum commersonii</name>
    <name type="common">Commerson's wild potato</name>
    <name type="synonym">Commerson's nightshade</name>
    <dbReference type="NCBI Taxonomy" id="4109"/>
    <lineage>
        <taxon>Eukaryota</taxon>
        <taxon>Viridiplantae</taxon>
        <taxon>Streptophyta</taxon>
        <taxon>Embryophyta</taxon>
        <taxon>Tracheophyta</taxon>
        <taxon>Spermatophyta</taxon>
        <taxon>Magnoliopsida</taxon>
        <taxon>eudicotyledons</taxon>
        <taxon>Gunneridae</taxon>
        <taxon>Pentapetalae</taxon>
        <taxon>asterids</taxon>
        <taxon>lamiids</taxon>
        <taxon>Solanales</taxon>
        <taxon>Solanaceae</taxon>
        <taxon>Solanoideae</taxon>
        <taxon>Solaneae</taxon>
        <taxon>Solanum</taxon>
    </lineage>
</organism>
<dbReference type="Proteomes" id="UP000824120">
    <property type="component" value="Chromosome 9"/>
</dbReference>
<dbReference type="OrthoDB" id="1221325at2759"/>
<dbReference type="EMBL" id="JACXVP010000009">
    <property type="protein sequence ID" value="KAG5585898.1"/>
    <property type="molecule type" value="Genomic_DNA"/>
</dbReference>
<sequence>MSQEGKNNEHFFLHCKTTTNMWNIIFSILEFKWVKPSFTLELLSIWNNVGRRNTEEDWWQIIPTCI</sequence>
<evidence type="ECO:0000313" key="1">
    <source>
        <dbReference type="EMBL" id="KAG5585898.1"/>
    </source>
</evidence>
<reference evidence="1 2" key="1">
    <citation type="submission" date="2020-09" db="EMBL/GenBank/DDBJ databases">
        <title>De no assembly of potato wild relative species, Solanum commersonii.</title>
        <authorList>
            <person name="Cho K."/>
        </authorList>
    </citation>
    <scope>NUCLEOTIDE SEQUENCE [LARGE SCALE GENOMIC DNA]</scope>
    <source>
        <strain evidence="1">LZ3.2</strain>
        <tissue evidence="1">Leaf</tissue>
    </source>
</reference>
<dbReference type="AlphaFoldDB" id="A0A9J5XDX1"/>
<protein>
    <submittedName>
        <fullName evidence="1">Uncharacterized protein</fullName>
    </submittedName>
</protein>
<keyword evidence="2" id="KW-1185">Reference proteome</keyword>
<gene>
    <name evidence="1" type="ORF">H5410_046332</name>
</gene>